<organism evidence="5 6">
    <name type="scientific">Marasmius tenuissimus</name>
    <dbReference type="NCBI Taxonomy" id="585030"/>
    <lineage>
        <taxon>Eukaryota</taxon>
        <taxon>Fungi</taxon>
        <taxon>Dikarya</taxon>
        <taxon>Basidiomycota</taxon>
        <taxon>Agaricomycotina</taxon>
        <taxon>Agaricomycetes</taxon>
        <taxon>Agaricomycetidae</taxon>
        <taxon>Agaricales</taxon>
        <taxon>Marasmiineae</taxon>
        <taxon>Marasmiaceae</taxon>
        <taxon>Marasmius</taxon>
    </lineage>
</organism>
<dbReference type="PROSITE" id="PS00061">
    <property type="entry name" value="ADH_SHORT"/>
    <property type="match status" value="2"/>
</dbReference>
<dbReference type="Proteomes" id="UP001437256">
    <property type="component" value="Unassembled WGS sequence"/>
</dbReference>
<dbReference type="Gene3D" id="3.40.50.720">
    <property type="entry name" value="NAD(P)-binding Rossmann-like Domain"/>
    <property type="match status" value="2"/>
</dbReference>
<evidence type="ECO:0000256" key="3">
    <source>
        <dbReference type="RuleBase" id="RU000363"/>
    </source>
</evidence>
<proteinExistence type="inferred from homology"/>
<dbReference type="PANTHER" id="PTHR43658">
    <property type="entry name" value="SHORT-CHAIN DEHYDROGENASE/REDUCTASE"/>
    <property type="match status" value="1"/>
</dbReference>
<gene>
    <name evidence="5" type="ORF">AAF712_014236</name>
</gene>
<comment type="caution">
    <text evidence="5">The sequence shown here is derived from an EMBL/GenBank/DDBJ whole genome shotgun (WGS) entry which is preliminary data.</text>
</comment>
<dbReference type="InterPro" id="IPR020904">
    <property type="entry name" value="Sc_DH/Rdtase_CS"/>
</dbReference>
<evidence type="ECO:0000313" key="6">
    <source>
        <dbReference type="Proteomes" id="UP001437256"/>
    </source>
</evidence>
<dbReference type="InterPro" id="IPR036291">
    <property type="entry name" value="NAD(P)-bd_dom_sf"/>
</dbReference>
<dbReference type="PANTHER" id="PTHR43658:SF8">
    <property type="entry name" value="17-BETA-HYDROXYSTEROID DEHYDROGENASE 14-RELATED"/>
    <property type="match status" value="1"/>
</dbReference>
<reference evidence="5 6" key="1">
    <citation type="submission" date="2024-05" db="EMBL/GenBank/DDBJ databases">
        <title>A draft genome resource for the thread blight pathogen Marasmius tenuissimus strain MS-2.</title>
        <authorList>
            <person name="Yulfo-Soto G.E."/>
            <person name="Baruah I.K."/>
            <person name="Amoako-Attah I."/>
            <person name="Bukari Y."/>
            <person name="Meinhardt L.W."/>
            <person name="Bailey B.A."/>
            <person name="Cohen S.P."/>
        </authorList>
    </citation>
    <scope>NUCLEOTIDE SEQUENCE [LARGE SCALE GENOMIC DNA]</scope>
    <source>
        <strain evidence="5 6">MS-2</strain>
    </source>
</reference>
<keyword evidence="6" id="KW-1185">Reference proteome</keyword>
<dbReference type="SUPFAM" id="SSF51735">
    <property type="entry name" value="NAD(P)-binding Rossmann-fold domains"/>
    <property type="match status" value="2"/>
</dbReference>
<dbReference type="PRINTS" id="PR00081">
    <property type="entry name" value="GDHRDH"/>
</dbReference>
<accession>A0ABR2ZCW3</accession>
<sequence>MKVENRTFVVSGGSAGLGLATVHHLLDSKAFISILDRASPPTDLTSSERVKFFQIDITNVGEIEKAVDGTMEWTQTTGATLGGVINCAGVAVASKVIDARNEPHSIDLWDFALAVNLTGTFNLTRIVLKHLIHVRPETGDGERGVVILVSSSAAFEGQPGQVAYSATKGALHSMTLPLARDLGRHGIRVMTIAPGVFSSTMTDKMPEKTRRSLESDMVFPKRMGQAREFAQTVKWILECNYTNGETIRLSATARDLLSSKGYVAILDRKPFPNVSGDESEPSMSRLLYINVDITDVAKVSDAVETVASWTHRTGAHLGGVINCAGIGTPELLVNSKGQPHSQSHWDRIVGVNLHGTFHLTRFATKHLVLVPPEETLDRERGVVIMVSSTVAYEGLAGQTAYAASKGAICSMTLPMARDLARHNIRVVTLVPGPFSTPLTDQFGAKIAGELHRDAVLYPRRYGKPEEFAQTVKWVVGCPIINGENLKVTGGTRMPSKM</sequence>
<evidence type="ECO:0000313" key="5">
    <source>
        <dbReference type="EMBL" id="KAL0059059.1"/>
    </source>
</evidence>
<dbReference type="EMBL" id="JBBXMP010000252">
    <property type="protein sequence ID" value="KAL0059059.1"/>
    <property type="molecule type" value="Genomic_DNA"/>
</dbReference>
<dbReference type="PRINTS" id="PR00080">
    <property type="entry name" value="SDRFAMILY"/>
</dbReference>
<evidence type="ECO:0000256" key="1">
    <source>
        <dbReference type="ARBA" id="ARBA00022857"/>
    </source>
</evidence>
<name>A0ABR2ZCW3_9AGAR</name>
<keyword evidence="1" id="KW-0521">NADP</keyword>
<dbReference type="InterPro" id="IPR002347">
    <property type="entry name" value="SDR_fam"/>
</dbReference>
<evidence type="ECO:0000259" key="4">
    <source>
        <dbReference type="SMART" id="SM00822"/>
    </source>
</evidence>
<keyword evidence="2" id="KW-0560">Oxidoreductase</keyword>
<feature type="domain" description="Ketoreductase" evidence="4">
    <location>
        <begin position="6"/>
        <end position="195"/>
    </location>
</feature>
<dbReference type="InterPro" id="IPR057326">
    <property type="entry name" value="KR_dom"/>
</dbReference>
<dbReference type="Pfam" id="PF00106">
    <property type="entry name" value="adh_short"/>
    <property type="match status" value="2"/>
</dbReference>
<dbReference type="SMART" id="SM00822">
    <property type="entry name" value="PKS_KR"/>
    <property type="match status" value="1"/>
</dbReference>
<evidence type="ECO:0000256" key="2">
    <source>
        <dbReference type="ARBA" id="ARBA00023002"/>
    </source>
</evidence>
<comment type="similarity">
    <text evidence="3">Belongs to the short-chain dehydrogenases/reductases (SDR) family.</text>
</comment>
<protein>
    <recommendedName>
        <fullName evidence="4">Ketoreductase domain-containing protein</fullName>
    </recommendedName>
</protein>